<dbReference type="Proteomes" id="UP001303211">
    <property type="component" value="Chromosome"/>
</dbReference>
<keyword evidence="1" id="KW-0812">Transmembrane</keyword>
<dbReference type="EMBL" id="CP136921">
    <property type="protein sequence ID" value="WOO32295.1"/>
    <property type="molecule type" value="Genomic_DNA"/>
</dbReference>
<organism evidence="2 3">
    <name type="scientific">Diaphorobacter limosus</name>
    <dbReference type="NCBI Taxonomy" id="3036128"/>
    <lineage>
        <taxon>Bacteria</taxon>
        <taxon>Pseudomonadati</taxon>
        <taxon>Pseudomonadota</taxon>
        <taxon>Betaproteobacteria</taxon>
        <taxon>Burkholderiales</taxon>
        <taxon>Comamonadaceae</taxon>
        <taxon>Diaphorobacter</taxon>
    </lineage>
</organism>
<evidence type="ECO:0000313" key="2">
    <source>
        <dbReference type="EMBL" id="WOO32295.1"/>
    </source>
</evidence>
<feature type="transmembrane region" description="Helical" evidence="1">
    <location>
        <begin position="28"/>
        <end position="48"/>
    </location>
</feature>
<evidence type="ECO:0000256" key="1">
    <source>
        <dbReference type="SAM" id="Phobius"/>
    </source>
</evidence>
<proteinExistence type="predicted"/>
<keyword evidence="1" id="KW-1133">Transmembrane helix</keyword>
<reference evidence="2 3" key="1">
    <citation type="submission" date="2023-03" db="EMBL/GenBank/DDBJ databases">
        <title>Diaphorobacter basophil sp. nov., isolated from a sewage-treatment plant.</title>
        <authorList>
            <person name="Yang K."/>
        </authorList>
    </citation>
    <scope>NUCLEOTIDE SEQUENCE [LARGE SCALE GENOMIC DNA]</scope>
    <source>
        <strain evidence="2 3">Y-1</strain>
    </source>
</reference>
<dbReference type="InterPro" id="IPR031044">
    <property type="entry name" value="Small_Trp_rich"/>
</dbReference>
<name>A0ABZ0J253_9BURK</name>
<sequence>MYALLLGITLILLKYLEVGPVANWSWWWVLSPFAAAVAWWAWADATGYTKRKAMEKMDQRKQDRINKHKEALGMKTRRPR</sequence>
<gene>
    <name evidence="2" type="ORF">P4826_18220</name>
</gene>
<accession>A0ABZ0J253</accession>
<protein>
    <submittedName>
        <fullName evidence="2">TIGR04438 family Trp-rich protein</fullName>
    </submittedName>
</protein>
<dbReference type="NCBIfam" id="TIGR04438">
    <property type="entry name" value="small_Trp_rich"/>
    <property type="match status" value="1"/>
</dbReference>
<dbReference type="RefSeq" id="WP_317701756.1">
    <property type="nucleotide sequence ID" value="NZ_CP136921.1"/>
</dbReference>
<keyword evidence="1" id="KW-0472">Membrane</keyword>
<evidence type="ECO:0000313" key="3">
    <source>
        <dbReference type="Proteomes" id="UP001303211"/>
    </source>
</evidence>
<keyword evidence="3" id="KW-1185">Reference proteome</keyword>